<dbReference type="GO" id="GO:0005975">
    <property type="term" value="P:carbohydrate metabolic process"/>
    <property type="evidence" value="ECO:0007669"/>
    <property type="project" value="InterPro"/>
</dbReference>
<dbReference type="EC" id="2.7.1.12" evidence="3 9"/>
<dbReference type="InterPro" id="IPR027417">
    <property type="entry name" value="P-loop_NTPase"/>
</dbReference>
<protein>
    <recommendedName>
        <fullName evidence="3 9">Gluconokinase</fullName>
        <ecNumber evidence="3 9">2.7.1.12</ecNumber>
    </recommendedName>
</protein>
<keyword evidence="7 9" id="KW-0067">ATP-binding</keyword>
<comment type="pathway">
    <text evidence="1 9">Carbohydrate acid metabolism; D-gluconate degradation.</text>
</comment>
<organism evidence="10 11">
    <name type="scientific">Cyberlindnera fabianii</name>
    <name type="common">Yeast</name>
    <name type="synonym">Hansenula fabianii</name>
    <dbReference type="NCBI Taxonomy" id="36022"/>
    <lineage>
        <taxon>Eukaryota</taxon>
        <taxon>Fungi</taxon>
        <taxon>Dikarya</taxon>
        <taxon>Ascomycota</taxon>
        <taxon>Saccharomycotina</taxon>
        <taxon>Saccharomycetes</taxon>
        <taxon>Phaffomycetales</taxon>
        <taxon>Phaffomycetaceae</taxon>
        <taxon>Cyberlindnera</taxon>
    </lineage>
</organism>
<evidence type="ECO:0000256" key="2">
    <source>
        <dbReference type="ARBA" id="ARBA00008420"/>
    </source>
</evidence>
<comment type="caution">
    <text evidence="10">The sequence shown here is derived from an EMBL/GenBank/DDBJ whole genome shotgun (WGS) entry which is preliminary data.</text>
</comment>
<name>A0A1V2L4H6_CYBFA</name>
<evidence type="ECO:0000256" key="6">
    <source>
        <dbReference type="ARBA" id="ARBA00022777"/>
    </source>
</evidence>
<evidence type="ECO:0000256" key="9">
    <source>
        <dbReference type="RuleBase" id="RU363066"/>
    </source>
</evidence>
<evidence type="ECO:0000256" key="3">
    <source>
        <dbReference type="ARBA" id="ARBA00012054"/>
    </source>
</evidence>
<dbReference type="InterPro" id="IPR006001">
    <property type="entry name" value="Therm_gnt_kin"/>
</dbReference>
<evidence type="ECO:0000256" key="8">
    <source>
        <dbReference type="ARBA" id="ARBA00048090"/>
    </source>
</evidence>
<dbReference type="Gene3D" id="3.40.50.300">
    <property type="entry name" value="P-loop containing nucleotide triphosphate hydrolases"/>
    <property type="match status" value="1"/>
</dbReference>
<evidence type="ECO:0000256" key="5">
    <source>
        <dbReference type="ARBA" id="ARBA00022741"/>
    </source>
</evidence>
<dbReference type="VEuPathDB" id="FungiDB:BON22_4289"/>
<keyword evidence="6 9" id="KW-0418">Kinase</keyword>
<proteinExistence type="inferred from homology"/>
<evidence type="ECO:0000256" key="7">
    <source>
        <dbReference type="ARBA" id="ARBA00022840"/>
    </source>
</evidence>
<accession>A0A1V2L4H6</accession>
<dbReference type="Proteomes" id="UP000189513">
    <property type="component" value="Unassembled WGS sequence"/>
</dbReference>
<dbReference type="PANTHER" id="PTHR43442">
    <property type="entry name" value="GLUCONOKINASE-RELATED"/>
    <property type="match status" value="1"/>
</dbReference>
<evidence type="ECO:0000256" key="1">
    <source>
        <dbReference type="ARBA" id="ARBA00004875"/>
    </source>
</evidence>
<dbReference type="UniPathway" id="UPA00792"/>
<comment type="similarity">
    <text evidence="2 9">Belongs to the gluconokinase GntK/GntV family.</text>
</comment>
<dbReference type="Pfam" id="PF13238">
    <property type="entry name" value="AAA_18"/>
    <property type="match status" value="1"/>
</dbReference>
<dbReference type="GO" id="GO:0046316">
    <property type="term" value="F:gluconokinase activity"/>
    <property type="evidence" value="ECO:0007669"/>
    <property type="project" value="UniProtKB-EC"/>
</dbReference>
<dbReference type="AlphaFoldDB" id="A0A1V2L4H6"/>
<evidence type="ECO:0000313" key="10">
    <source>
        <dbReference type="EMBL" id="ONH65941.1"/>
    </source>
</evidence>
<dbReference type="CDD" id="cd02021">
    <property type="entry name" value="GntK"/>
    <property type="match status" value="1"/>
</dbReference>
<comment type="catalytic activity">
    <reaction evidence="8 9">
        <text>D-gluconate + ATP = 6-phospho-D-gluconate + ADP + H(+)</text>
        <dbReference type="Rhea" id="RHEA:19433"/>
        <dbReference type="ChEBI" id="CHEBI:15378"/>
        <dbReference type="ChEBI" id="CHEBI:18391"/>
        <dbReference type="ChEBI" id="CHEBI:30616"/>
        <dbReference type="ChEBI" id="CHEBI:58759"/>
        <dbReference type="ChEBI" id="CHEBI:456216"/>
        <dbReference type="EC" id="2.7.1.12"/>
    </reaction>
</comment>
<keyword evidence="4 9" id="KW-0808">Transferase</keyword>
<dbReference type="STRING" id="36022.A0A1V2L4H6"/>
<reference evidence="11" key="1">
    <citation type="journal article" date="2017" name="Genome Announc.">
        <title>Genome sequences of Cyberlindnera fabianii 65, Pichia kudriavzevii 129, and Saccharomyces cerevisiae 131 isolated from fermented masau fruits in Zimbabwe.</title>
        <authorList>
            <person name="van Rijswijck I.M.H."/>
            <person name="Derks M.F.L."/>
            <person name="Abee T."/>
            <person name="de Ridder D."/>
            <person name="Smid E.J."/>
        </authorList>
    </citation>
    <scope>NUCLEOTIDE SEQUENCE [LARGE SCALE GENOMIC DNA]</scope>
    <source>
        <strain evidence="11">65</strain>
    </source>
</reference>
<gene>
    <name evidence="10" type="ORF">BON22_4289</name>
</gene>
<dbReference type="GO" id="GO:0005737">
    <property type="term" value="C:cytoplasm"/>
    <property type="evidence" value="ECO:0007669"/>
    <property type="project" value="TreeGrafter"/>
</dbReference>
<dbReference type="SUPFAM" id="SSF52540">
    <property type="entry name" value="P-loop containing nucleoside triphosphate hydrolases"/>
    <property type="match status" value="1"/>
</dbReference>
<keyword evidence="11" id="KW-1185">Reference proteome</keyword>
<dbReference type="OMA" id="YEGDDYH"/>
<keyword evidence="5 9" id="KW-0547">Nucleotide-binding</keyword>
<dbReference type="NCBIfam" id="TIGR01313">
    <property type="entry name" value="therm_gnt_kin"/>
    <property type="match status" value="1"/>
</dbReference>
<sequence>MVTVIIIGGTASTGKSTIGTRVAERFSCQYVEGDMLHPQVNIDKMANNIPLEDEDRWGWLTQVAKQSTAAALENEGKRAVVSCSALKKIYRDYVQKQCPDTKFLYLFLHASREELIKRAQLRQGHYMKSTMIDSQLAILELPTDDPNALCIDVEGREVDSIVEEGVQFVKKH</sequence>
<dbReference type="EMBL" id="MPUK01000009">
    <property type="protein sequence ID" value="ONH65941.1"/>
    <property type="molecule type" value="Genomic_DNA"/>
</dbReference>
<dbReference type="GO" id="GO:0005524">
    <property type="term" value="F:ATP binding"/>
    <property type="evidence" value="ECO:0007669"/>
    <property type="project" value="UniProtKB-KW"/>
</dbReference>
<evidence type="ECO:0000256" key="4">
    <source>
        <dbReference type="ARBA" id="ARBA00022679"/>
    </source>
</evidence>
<dbReference type="PANTHER" id="PTHR43442:SF3">
    <property type="entry name" value="GLUCONOKINASE-RELATED"/>
    <property type="match status" value="1"/>
</dbReference>
<evidence type="ECO:0000313" key="11">
    <source>
        <dbReference type="Proteomes" id="UP000189513"/>
    </source>
</evidence>